<evidence type="ECO:0000256" key="7">
    <source>
        <dbReference type="SAM" id="MobiDB-lite"/>
    </source>
</evidence>
<evidence type="ECO:0000256" key="2">
    <source>
        <dbReference type="ARBA" id="ARBA00022553"/>
    </source>
</evidence>
<dbReference type="EMBL" id="JANIIK010000038">
    <property type="protein sequence ID" value="KAJ3610957.1"/>
    <property type="molecule type" value="Genomic_DNA"/>
</dbReference>
<keyword evidence="4" id="KW-0805">Transcription regulation</keyword>
<dbReference type="PANTHER" id="PTHR15528">
    <property type="entry name" value="PEROXISOME PROLIFERATOR ACTIVATED RECEPTOR GAMMA COACTIVATOR 1 PGC-1 -RELATED"/>
    <property type="match status" value="1"/>
</dbReference>
<dbReference type="GO" id="GO:0003723">
    <property type="term" value="F:RNA binding"/>
    <property type="evidence" value="ECO:0007669"/>
    <property type="project" value="UniProtKB-KW"/>
</dbReference>
<comment type="caution">
    <text evidence="8">The sequence shown here is derived from an EMBL/GenBank/DDBJ whole genome shotgun (WGS) entry which is preliminary data.</text>
</comment>
<feature type="region of interest" description="Disordered" evidence="7">
    <location>
        <begin position="313"/>
        <end position="341"/>
    </location>
</feature>
<evidence type="ECO:0000313" key="9">
    <source>
        <dbReference type="Proteomes" id="UP001148018"/>
    </source>
</evidence>
<protein>
    <submittedName>
        <fullName evidence="8">Uncharacterized protein</fullName>
    </submittedName>
</protein>
<evidence type="ECO:0000256" key="5">
    <source>
        <dbReference type="ARBA" id="ARBA00023163"/>
    </source>
</evidence>
<proteinExistence type="predicted"/>
<keyword evidence="3" id="KW-0694">RNA-binding</keyword>
<sequence>MAARWGAGEDILTACNLDFFATNGLHETVDLDTDDALEALGGCLDPSILSIFEDVPTGEVRGLDEESEATLLTALTEILDNVDDENLSPFDMLPDSDLLSCQKAREHSPLRRLLCLSRSPPEKDTVCNMRTFSSGKSLPRLPAGSVQRSDGEEEEDGSLSLSPTTQPSSPDQDLLDWDRLSLPLPFTMESDDNSEGLSVSLGDLVRHMHPYCMAICVDNGEGEQMLPEGGILLEVVDQGEHGEPILAIPDLGLPLSLLQDTLEKEQHVPEESDKAATESCDEIVVDDTPTTGDEMKAEMIAASVQIAEKVKCQGNKKHKAPRTKEIKEKSPPRGKGTVRWKFRPSQWKEEYSAALFQGTPRRLHKSSNGQSAR</sequence>
<comment type="subcellular location">
    <subcellularLocation>
        <location evidence="1">Nucleus</location>
    </subcellularLocation>
</comment>
<name>A0A9Q0EP68_9TELE</name>
<dbReference type="OrthoDB" id="10047851at2759"/>
<evidence type="ECO:0000256" key="4">
    <source>
        <dbReference type="ARBA" id="ARBA00023015"/>
    </source>
</evidence>
<evidence type="ECO:0000256" key="3">
    <source>
        <dbReference type="ARBA" id="ARBA00022884"/>
    </source>
</evidence>
<organism evidence="8 9">
    <name type="scientific">Muraenolepis orangiensis</name>
    <name type="common">Patagonian moray cod</name>
    <dbReference type="NCBI Taxonomy" id="630683"/>
    <lineage>
        <taxon>Eukaryota</taxon>
        <taxon>Metazoa</taxon>
        <taxon>Chordata</taxon>
        <taxon>Craniata</taxon>
        <taxon>Vertebrata</taxon>
        <taxon>Euteleostomi</taxon>
        <taxon>Actinopterygii</taxon>
        <taxon>Neopterygii</taxon>
        <taxon>Teleostei</taxon>
        <taxon>Neoteleostei</taxon>
        <taxon>Acanthomorphata</taxon>
        <taxon>Zeiogadaria</taxon>
        <taxon>Gadariae</taxon>
        <taxon>Gadiformes</taxon>
        <taxon>Muraenolepidoidei</taxon>
        <taxon>Muraenolepididae</taxon>
        <taxon>Muraenolepis</taxon>
    </lineage>
</organism>
<feature type="compositionally biased region" description="Low complexity" evidence="7">
    <location>
        <begin position="158"/>
        <end position="172"/>
    </location>
</feature>
<reference evidence="8" key="1">
    <citation type="submission" date="2022-07" db="EMBL/GenBank/DDBJ databases">
        <title>Chromosome-level genome of Muraenolepis orangiensis.</title>
        <authorList>
            <person name="Kim J."/>
        </authorList>
    </citation>
    <scope>NUCLEOTIDE SEQUENCE</scope>
    <source>
        <strain evidence="8">KU_S4_2022</strain>
        <tissue evidence="8">Muscle</tissue>
    </source>
</reference>
<dbReference type="GO" id="GO:0003712">
    <property type="term" value="F:transcription coregulator activity"/>
    <property type="evidence" value="ECO:0007669"/>
    <property type="project" value="InterPro"/>
</dbReference>
<keyword evidence="2" id="KW-0597">Phosphoprotein</keyword>
<accession>A0A9Q0EP68</accession>
<gene>
    <name evidence="8" type="ORF">NHX12_023047</name>
</gene>
<dbReference type="GO" id="GO:0005634">
    <property type="term" value="C:nucleus"/>
    <property type="evidence" value="ECO:0007669"/>
    <property type="project" value="UniProtKB-SubCell"/>
</dbReference>
<evidence type="ECO:0000313" key="8">
    <source>
        <dbReference type="EMBL" id="KAJ3610957.1"/>
    </source>
</evidence>
<evidence type="ECO:0000256" key="6">
    <source>
        <dbReference type="ARBA" id="ARBA00023242"/>
    </source>
</evidence>
<keyword evidence="6" id="KW-0539">Nucleus</keyword>
<dbReference type="PANTHER" id="PTHR15528:SF5">
    <property type="entry name" value="PEROXISOME PROLIFERATOR-ACTIVATED RECEPTOR GAMMA COACTIVATOR-RELATED PROTEIN 1"/>
    <property type="match status" value="1"/>
</dbReference>
<feature type="compositionally biased region" description="Basic and acidic residues" evidence="7">
    <location>
        <begin position="322"/>
        <end position="331"/>
    </location>
</feature>
<feature type="region of interest" description="Disordered" evidence="7">
    <location>
        <begin position="126"/>
        <end position="176"/>
    </location>
</feature>
<dbReference type="GO" id="GO:0045944">
    <property type="term" value="P:positive regulation of transcription by RNA polymerase II"/>
    <property type="evidence" value="ECO:0007669"/>
    <property type="project" value="TreeGrafter"/>
</dbReference>
<keyword evidence="9" id="KW-1185">Reference proteome</keyword>
<evidence type="ECO:0000256" key="1">
    <source>
        <dbReference type="ARBA" id="ARBA00004123"/>
    </source>
</evidence>
<keyword evidence="5" id="KW-0804">Transcription</keyword>
<dbReference type="InterPro" id="IPR034605">
    <property type="entry name" value="PGC-1"/>
</dbReference>
<dbReference type="AlphaFoldDB" id="A0A9Q0EP68"/>
<dbReference type="Proteomes" id="UP001148018">
    <property type="component" value="Unassembled WGS sequence"/>
</dbReference>